<sequence>MKFYVFLLLLLSFEGYAQNKKCLLVLVDGIPRDVLKNTDTPNLDKISKNGGFGDAYVGGEKGGASESPTISAVGYNSMLTGTWANKHNVWGNAIKAPNYSYPTIFKVTREAKPNLNLGIFSTWKDNRTKLLGEGLSETDHLKINFVFDGYENDTVLFPHDKERLFIKNIDDLVVKKASETITLHGPDLSWVYLEYTDDMGHKFGDSPQMTDAVKHMDNQIGVLWSAIEKREKEFDEDWLLIITTDHGRDEKTGRNHGGQSDRERATWIITNKNKLNNRFNNGLAIVDIFPTVVNFLDLTVDKKVLSNLDGLPFID</sequence>
<dbReference type="EMBL" id="JBHRYQ010000001">
    <property type="protein sequence ID" value="MFC3811986.1"/>
    <property type="molecule type" value="Genomic_DNA"/>
</dbReference>
<comment type="caution">
    <text evidence="2">The sequence shown here is derived from an EMBL/GenBank/DDBJ whole genome shotgun (WGS) entry which is preliminary data.</text>
</comment>
<dbReference type="SUPFAM" id="SSF53649">
    <property type="entry name" value="Alkaline phosphatase-like"/>
    <property type="match status" value="1"/>
</dbReference>
<accession>A0ABV7Z170</accession>
<proteinExistence type="predicted"/>
<organism evidence="2 3">
    <name type="scientific">Lacihabitans lacunae</name>
    <dbReference type="NCBI Taxonomy" id="1028214"/>
    <lineage>
        <taxon>Bacteria</taxon>
        <taxon>Pseudomonadati</taxon>
        <taxon>Bacteroidota</taxon>
        <taxon>Cytophagia</taxon>
        <taxon>Cytophagales</taxon>
        <taxon>Leadbetterellaceae</taxon>
        <taxon>Lacihabitans</taxon>
    </lineage>
</organism>
<keyword evidence="1" id="KW-0732">Signal</keyword>
<evidence type="ECO:0000313" key="3">
    <source>
        <dbReference type="Proteomes" id="UP001595616"/>
    </source>
</evidence>
<gene>
    <name evidence="2" type="ORF">ACFOOI_15085</name>
</gene>
<reference evidence="3" key="1">
    <citation type="journal article" date="2019" name="Int. J. Syst. Evol. Microbiol.">
        <title>The Global Catalogue of Microorganisms (GCM) 10K type strain sequencing project: providing services to taxonomists for standard genome sequencing and annotation.</title>
        <authorList>
            <consortium name="The Broad Institute Genomics Platform"/>
            <consortium name="The Broad Institute Genome Sequencing Center for Infectious Disease"/>
            <person name="Wu L."/>
            <person name="Ma J."/>
        </authorList>
    </citation>
    <scope>NUCLEOTIDE SEQUENCE [LARGE SCALE GENOMIC DNA]</scope>
    <source>
        <strain evidence="3">CECT 7956</strain>
    </source>
</reference>
<dbReference type="InterPro" id="IPR002591">
    <property type="entry name" value="Phosphodiest/P_Trfase"/>
</dbReference>
<feature type="chain" id="PRO_5045180357" evidence="1">
    <location>
        <begin position="18"/>
        <end position="315"/>
    </location>
</feature>
<dbReference type="Gene3D" id="3.40.720.10">
    <property type="entry name" value="Alkaline Phosphatase, subunit A"/>
    <property type="match status" value="1"/>
</dbReference>
<dbReference type="InterPro" id="IPR017850">
    <property type="entry name" value="Alkaline_phosphatase_core_sf"/>
</dbReference>
<dbReference type="PANTHER" id="PTHR10151:SF120">
    <property type="entry name" value="BIS(5'-ADENOSYL)-TRIPHOSPHATASE"/>
    <property type="match status" value="1"/>
</dbReference>
<dbReference type="Pfam" id="PF01663">
    <property type="entry name" value="Phosphodiest"/>
    <property type="match status" value="1"/>
</dbReference>
<keyword evidence="3" id="KW-1185">Reference proteome</keyword>
<name>A0ABV7Z170_9BACT</name>
<dbReference type="PANTHER" id="PTHR10151">
    <property type="entry name" value="ECTONUCLEOTIDE PYROPHOSPHATASE/PHOSPHODIESTERASE"/>
    <property type="match status" value="1"/>
</dbReference>
<dbReference type="Proteomes" id="UP001595616">
    <property type="component" value="Unassembled WGS sequence"/>
</dbReference>
<evidence type="ECO:0000256" key="1">
    <source>
        <dbReference type="SAM" id="SignalP"/>
    </source>
</evidence>
<feature type="signal peptide" evidence="1">
    <location>
        <begin position="1"/>
        <end position="17"/>
    </location>
</feature>
<dbReference type="RefSeq" id="WP_379838843.1">
    <property type="nucleotide sequence ID" value="NZ_JBHRYQ010000001.1"/>
</dbReference>
<protein>
    <submittedName>
        <fullName evidence="2">Alkaline phosphatase family protein</fullName>
    </submittedName>
</protein>
<evidence type="ECO:0000313" key="2">
    <source>
        <dbReference type="EMBL" id="MFC3811986.1"/>
    </source>
</evidence>